<proteinExistence type="predicted"/>
<keyword evidence="3" id="KW-1185">Reference proteome</keyword>
<protein>
    <submittedName>
        <fullName evidence="2">Uncharacterized protein</fullName>
    </submittedName>
</protein>
<gene>
    <name evidence="2" type="ORF">SKAU_G00090260</name>
</gene>
<evidence type="ECO:0000313" key="3">
    <source>
        <dbReference type="Proteomes" id="UP001152622"/>
    </source>
</evidence>
<dbReference type="EMBL" id="JAINUF010000003">
    <property type="protein sequence ID" value="KAJ8368998.1"/>
    <property type="molecule type" value="Genomic_DNA"/>
</dbReference>
<comment type="caution">
    <text evidence="2">The sequence shown here is derived from an EMBL/GenBank/DDBJ whole genome shotgun (WGS) entry which is preliminary data.</text>
</comment>
<organism evidence="2 3">
    <name type="scientific">Synaphobranchus kaupii</name>
    <name type="common">Kaup's arrowtooth eel</name>
    <dbReference type="NCBI Taxonomy" id="118154"/>
    <lineage>
        <taxon>Eukaryota</taxon>
        <taxon>Metazoa</taxon>
        <taxon>Chordata</taxon>
        <taxon>Craniata</taxon>
        <taxon>Vertebrata</taxon>
        <taxon>Euteleostomi</taxon>
        <taxon>Actinopterygii</taxon>
        <taxon>Neopterygii</taxon>
        <taxon>Teleostei</taxon>
        <taxon>Anguilliformes</taxon>
        <taxon>Synaphobranchidae</taxon>
        <taxon>Synaphobranchus</taxon>
    </lineage>
</organism>
<accession>A0A9Q1FXD1</accession>
<dbReference type="Proteomes" id="UP001152622">
    <property type="component" value="Chromosome 3"/>
</dbReference>
<evidence type="ECO:0000313" key="2">
    <source>
        <dbReference type="EMBL" id="KAJ8368998.1"/>
    </source>
</evidence>
<evidence type="ECO:0000256" key="1">
    <source>
        <dbReference type="SAM" id="MobiDB-lite"/>
    </source>
</evidence>
<reference evidence="2" key="1">
    <citation type="journal article" date="2023" name="Science">
        <title>Genome structures resolve the early diversification of teleost fishes.</title>
        <authorList>
            <person name="Parey E."/>
            <person name="Louis A."/>
            <person name="Montfort J."/>
            <person name="Bouchez O."/>
            <person name="Roques C."/>
            <person name="Iampietro C."/>
            <person name="Lluch J."/>
            <person name="Castinel A."/>
            <person name="Donnadieu C."/>
            <person name="Desvignes T."/>
            <person name="Floi Bucao C."/>
            <person name="Jouanno E."/>
            <person name="Wen M."/>
            <person name="Mejri S."/>
            <person name="Dirks R."/>
            <person name="Jansen H."/>
            <person name="Henkel C."/>
            <person name="Chen W.J."/>
            <person name="Zahm M."/>
            <person name="Cabau C."/>
            <person name="Klopp C."/>
            <person name="Thompson A.W."/>
            <person name="Robinson-Rechavi M."/>
            <person name="Braasch I."/>
            <person name="Lecointre G."/>
            <person name="Bobe J."/>
            <person name="Postlethwait J.H."/>
            <person name="Berthelot C."/>
            <person name="Roest Crollius H."/>
            <person name="Guiguen Y."/>
        </authorList>
    </citation>
    <scope>NUCLEOTIDE SEQUENCE</scope>
    <source>
        <strain evidence="2">WJC10195</strain>
    </source>
</reference>
<dbReference type="AlphaFoldDB" id="A0A9Q1FXD1"/>
<name>A0A9Q1FXD1_SYNKA</name>
<sequence>MASELNLQQDEGGSVTLERKDKPWTLHIGCSTWTYTMFPANLLILMVLLLPQIPSGHQGGPPPPPLQPGLAQSIQNLLLTPAGPADPPHAPPRCPRTPVPAGPVPLPLPAVPPSPGPAVLLP</sequence>
<feature type="region of interest" description="Disordered" evidence="1">
    <location>
        <begin position="79"/>
        <end position="122"/>
    </location>
</feature>
<feature type="compositionally biased region" description="Pro residues" evidence="1">
    <location>
        <begin position="84"/>
        <end position="116"/>
    </location>
</feature>